<sequence length="78" mass="8427">MSETNGNPNRLTPALKVSRQSTSSFIYEGILGGAPTTKRRQPSKQRYQPKGRGHHLPPIAATTATSIASIQSHSDKLV</sequence>
<reference evidence="2" key="1">
    <citation type="journal article" date="2023" name="Nat. Commun.">
        <title>Diploid and tetraploid genomes of Acorus and the evolution of monocots.</title>
        <authorList>
            <person name="Ma L."/>
            <person name="Liu K.W."/>
            <person name="Li Z."/>
            <person name="Hsiao Y.Y."/>
            <person name="Qi Y."/>
            <person name="Fu T."/>
            <person name="Tang G.D."/>
            <person name="Zhang D."/>
            <person name="Sun W.H."/>
            <person name="Liu D.K."/>
            <person name="Li Y."/>
            <person name="Chen G.Z."/>
            <person name="Liu X.D."/>
            <person name="Liao X.Y."/>
            <person name="Jiang Y.T."/>
            <person name="Yu X."/>
            <person name="Hao Y."/>
            <person name="Huang J."/>
            <person name="Zhao X.W."/>
            <person name="Ke S."/>
            <person name="Chen Y.Y."/>
            <person name="Wu W.L."/>
            <person name="Hsu J.L."/>
            <person name="Lin Y.F."/>
            <person name="Huang M.D."/>
            <person name="Li C.Y."/>
            <person name="Huang L."/>
            <person name="Wang Z.W."/>
            <person name="Zhao X."/>
            <person name="Zhong W.Y."/>
            <person name="Peng D.H."/>
            <person name="Ahmad S."/>
            <person name="Lan S."/>
            <person name="Zhang J.S."/>
            <person name="Tsai W.C."/>
            <person name="Van de Peer Y."/>
            <person name="Liu Z.J."/>
        </authorList>
    </citation>
    <scope>NUCLEOTIDE SEQUENCE</scope>
    <source>
        <strain evidence="2">SCP</strain>
    </source>
</reference>
<protein>
    <submittedName>
        <fullName evidence="2">Uncharacterized protein</fullName>
    </submittedName>
</protein>
<feature type="region of interest" description="Disordered" evidence="1">
    <location>
        <begin position="28"/>
        <end position="58"/>
    </location>
</feature>
<evidence type="ECO:0000313" key="3">
    <source>
        <dbReference type="Proteomes" id="UP001179952"/>
    </source>
</evidence>
<organism evidence="2 3">
    <name type="scientific">Acorus gramineus</name>
    <name type="common">Dwarf sweet flag</name>
    <dbReference type="NCBI Taxonomy" id="55184"/>
    <lineage>
        <taxon>Eukaryota</taxon>
        <taxon>Viridiplantae</taxon>
        <taxon>Streptophyta</taxon>
        <taxon>Embryophyta</taxon>
        <taxon>Tracheophyta</taxon>
        <taxon>Spermatophyta</taxon>
        <taxon>Magnoliopsida</taxon>
        <taxon>Liliopsida</taxon>
        <taxon>Acoraceae</taxon>
        <taxon>Acorus</taxon>
    </lineage>
</organism>
<accession>A0AAV9A2E4</accession>
<name>A0AAV9A2E4_ACOGR</name>
<dbReference type="EMBL" id="JAUJYN010000020">
    <property type="protein sequence ID" value="KAK1258322.1"/>
    <property type="molecule type" value="Genomic_DNA"/>
</dbReference>
<keyword evidence="3" id="KW-1185">Reference proteome</keyword>
<reference evidence="2" key="2">
    <citation type="submission" date="2023-06" db="EMBL/GenBank/DDBJ databases">
        <authorList>
            <person name="Ma L."/>
            <person name="Liu K.-W."/>
            <person name="Li Z."/>
            <person name="Hsiao Y.-Y."/>
            <person name="Qi Y."/>
            <person name="Fu T."/>
            <person name="Tang G."/>
            <person name="Zhang D."/>
            <person name="Sun W.-H."/>
            <person name="Liu D.-K."/>
            <person name="Li Y."/>
            <person name="Chen G.-Z."/>
            <person name="Liu X.-D."/>
            <person name="Liao X.-Y."/>
            <person name="Jiang Y.-T."/>
            <person name="Yu X."/>
            <person name="Hao Y."/>
            <person name="Huang J."/>
            <person name="Zhao X.-W."/>
            <person name="Ke S."/>
            <person name="Chen Y.-Y."/>
            <person name="Wu W.-L."/>
            <person name="Hsu J.-L."/>
            <person name="Lin Y.-F."/>
            <person name="Huang M.-D."/>
            <person name="Li C.-Y."/>
            <person name="Huang L."/>
            <person name="Wang Z.-W."/>
            <person name="Zhao X."/>
            <person name="Zhong W.-Y."/>
            <person name="Peng D.-H."/>
            <person name="Ahmad S."/>
            <person name="Lan S."/>
            <person name="Zhang J.-S."/>
            <person name="Tsai W.-C."/>
            <person name="Van De Peer Y."/>
            <person name="Liu Z.-J."/>
        </authorList>
    </citation>
    <scope>NUCLEOTIDE SEQUENCE</scope>
    <source>
        <strain evidence="2">SCP</strain>
        <tissue evidence="2">Leaves</tissue>
    </source>
</reference>
<dbReference type="Proteomes" id="UP001179952">
    <property type="component" value="Unassembled WGS sequence"/>
</dbReference>
<dbReference type="AlphaFoldDB" id="A0AAV9A2E4"/>
<evidence type="ECO:0000256" key="1">
    <source>
        <dbReference type="SAM" id="MobiDB-lite"/>
    </source>
</evidence>
<feature type="compositionally biased region" description="Basic residues" evidence="1">
    <location>
        <begin position="37"/>
        <end position="55"/>
    </location>
</feature>
<proteinExistence type="predicted"/>
<gene>
    <name evidence="2" type="ORF">QJS04_geneDACA010429</name>
</gene>
<comment type="caution">
    <text evidence="2">The sequence shown here is derived from an EMBL/GenBank/DDBJ whole genome shotgun (WGS) entry which is preliminary data.</text>
</comment>
<evidence type="ECO:0000313" key="2">
    <source>
        <dbReference type="EMBL" id="KAK1258322.1"/>
    </source>
</evidence>